<sequence>MDKVNNKSMLSKALDSQEKTIIIDDKKIIKGLKVLDNVVIKNSDRNRCKYSLKSKSYDSAFLGFIGFAPMISDMGNITFMEAMGVISSVGLHETLAIFADYNIKLKNNEIILTKI</sequence>
<dbReference type="RefSeq" id="WP_346044479.1">
    <property type="nucleotide sequence ID" value="NZ_BAAACP010000007.1"/>
</dbReference>
<evidence type="ECO:0000313" key="1">
    <source>
        <dbReference type="EMBL" id="GAA0863832.1"/>
    </source>
</evidence>
<gene>
    <name evidence="1" type="ORF">GCM10008917_14950</name>
</gene>
<proteinExistence type="predicted"/>
<comment type="caution">
    <text evidence="1">The sequence shown here is derived from an EMBL/GenBank/DDBJ whole genome shotgun (WGS) entry which is preliminary data.</text>
</comment>
<reference evidence="2" key="1">
    <citation type="journal article" date="2019" name="Int. J. Syst. Evol. Microbiol.">
        <title>The Global Catalogue of Microorganisms (GCM) 10K type strain sequencing project: providing services to taxonomists for standard genome sequencing and annotation.</title>
        <authorList>
            <consortium name="The Broad Institute Genomics Platform"/>
            <consortium name="The Broad Institute Genome Sequencing Center for Infectious Disease"/>
            <person name="Wu L."/>
            <person name="Ma J."/>
        </authorList>
    </citation>
    <scope>NUCLEOTIDE SEQUENCE [LARGE SCALE GENOMIC DNA]</scope>
    <source>
        <strain evidence="2">JCM 6486</strain>
    </source>
</reference>
<dbReference type="EMBL" id="BAAACP010000007">
    <property type="protein sequence ID" value="GAA0863832.1"/>
    <property type="molecule type" value="Genomic_DNA"/>
</dbReference>
<protein>
    <submittedName>
        <fullName evidence="1">Uncharacterized protein</fullName>
    </submittedName>
</protein>
<dbReference type="Proteomes" id="UP001400965">
    <property type="component" value="Unassembled WGS sequence"/>
</dbReference>
<evidence type="ECO:0000313" key="2">
    <source>
        <dbReference type="Proteomes" id="UP001400965"/>
    </source>
</evidence>
<name>A0ABP3XDZ6_9FIRM</name>
<keyword evidence="2" id="KW-1185">Reference proteome</keyword>
<organism evidence="1 2">
    <name type="scientific">Paraclostridium tenue</name>
    <dbReference type="NCBI Taxonomy" id="1737"/>
    <lineage>
        <taxon>Bacteria</taxon>
        <taxon>Bacillati</taxon>
        <taxon>Bacillota</taxon>
        <taxon>Clostridia</taxon>
        <taxon>Peptostreptococcales</taxon>
        <taxon>Peptostreptococcaceae</taxon>
        <taxon>Paraclostridium</taxon>
    </lineage>
</organism>
<accession>A0ABP3XDZ6</accession>